<feature type="compositionally biased region" description="Low complexity" evidence="1">
    <location>
        <begin position="1039"/>
        <end position="1051"/>
    </location>
</feature>
<dbReference type="Gene3D" id="3.90.190.10">
    <property type="entry name" value="Protein tyrosine phosphatase superfamily"/>
    <property type="match status" value="1"/>
</dbReference>
<feature type="domain" description="Tyrosine-protein phosphatase" evidence="4">
    <location>
        <begin position="1245"/>
        <end position="1582"/>
    </location>
</feature>
<dbReference type="SMART" id="SM00404">
    <property type="entry name" value="PTPc_motif"/>
    <property type="match status" value="1"/>
</dbReference>
<feature type="domain" description="Protein-tyrosine phosphatase catalytic" evidence="5">
    <location>
        <begin position="1409"/>
        <end position="1579"/>
    </location>
</feature>
<accession>A0ABN8ATR0</accession>
<feature type="compositionally biased region" description="Polar residues" evidence="1">
    <location>
        <begin position="51"/>
        <end position="71"/>
    </location>
</feature>
<name>A0ABN8ATR0_CHISP</name>
<dbReference type="EMBL" id="OU963907">
    <property type="protein sequence ID" value="CAH0399332.1"/>
    <property type="molecule type" value="Genomic_DNA"/>
</dbReference>
<dbReference type="SUPFAM" id="SSF52799">
    <property type="entry name" value="(Phosphotyrosine protein) phosphatases II"/>
    <property type="match status" value="1"/>
</dbReference>
<feature type="region of interest" description="Disordered" evidence="1">
    <location>
        <begin position="1105"/>
        <end position="1125"/>
    </location>
</feature>
<dbReference type="PANTHER" id="PTHR19134">
    <property type="entry name" value="RECEPTOR-TYPE TYROSINE-PROTEIN PHOSPHATASE"/>
    <property type="match status" value="1"/>
</dbReference>
<dbReference type="InterPro" id="IPR029021">
    <property type="entry name" value="Prot-tyrosine_phosphatase-like"/>
</dbReference>
<feature type="compositionally biased region" description="Basic residues" evidence="1">
    <location>
        <begin position="513"/>
        <end position="522"/>
    </location>
</feature>
<feature type="region of interest" description="Disordered" evidence="1">
    <location>
        <begin position="30"/>
        <end position="92"/>
    </location>
</feature>
<dbReference type="InterPro" id="IPR003595">
    <property type="entry name" value="Tyr_Pase_cat"/>
</dbReference>
<keyword evidence="2" id="KW-0812">Transmembrane</keyword>
<organism evidence="6 7">
    <name type="scientific">Chilo suppressalis</name>
    <name type="common">Asiatic rice borer moth</name>
    <dbReference type="NCBI Taxonomy" id="168631"/>
    <lineage>
        <taxon>Eukaryota</taxon>
        <taxon>Metazoa</taxon>
        <taxon>Ecdysozoa</taxon>
        <taxon>Arthropoda</taxon>
        <taxon>Hexapoda</taxon>
        <taxon>Insecta</taxon>
        <taxon>Pterygota</taxon>
        <taxon>Neoptera</taxon>
        <taxon>Endopterygota</taxon>
        <taxon>Lepidoptera</taxon>
        <taxon>Glossata</taxon>
        <taxon>Ditrysia</taxon>
        <taxon>Pyraloidea</taxon>
        <taxon>Crambidae</taxon>
        <taxon>Crambinae</taxon>
        <taxon>Chilo</taxon>
    </lineage>
</organism>
<feature type="signal peptide" evidence="3">
    <location>
        <begin position="1"/>
        <end position="30"/>
    </location>
</feature>
<proteinExistence type="predicted"/>
<feature type="compositionally biased region" description="Low complexity" evidence="1">
    <location>
        <begin position="1017"/>
        <end position="1026"/>
    </location>
</feature>
<dbReference type="SMART" id="SM00194">
    <property type="entry name" value="PTPc"/>
    <property type="match status" value="1"/>
</dbReference>
<evidence type="ECO:0008006" key="8">
    <source>
        <dbReference type="Google" id="ProtNLM"/>
    </source>
</evidence>
<feature type="region of interest" description="Disordered" evidence="1">
    <location>
        <begin position="172"/>
        <end position="192"/>
    </location>
</feature>
<dbReference type="PRINTS" id="PR00700">
    <property type="entry name" value="PRTYPHPHTASE"/>
</dbReference>
<evidence type="ECO:0000313" key="7">
    <source>
        <dbReference type="Proteomes" id="UP001153292"/>
    </source>
</evidence>
<dbReference type="InterPro" id="IPR000242">
    <property type="entry name" value="PTP_cat"/>
</dbReference>
<gene>
    <name evidence="6" type="ORF">CHILSU_LOCUS2471</name>
</gene>
<feature type="region of interest" description="Disordered" evidence="1">
    <location>
        <begin position="785"/>
        <end position="847"/>
    </location>
</feature>
<feature type="region of interest" description="Disordered" evidence="1">
    <location>
        <begin position="482"/>
        <end position="525"/>
    </location>
</feature>
<dbReference type="InterPro" id="IPR050348">
    <property type="entry name" value="Protein-Tyr_Phosphatase"/>
</dbReference>
<feature type="compositionally biased region" description="Basic residues" evidence="1">
    <location>
        <begin position="1594"/>
        <end position="1608"/>
    </location>
</feature>
<evidence type="ECO:0000259" key="4">
    <source>
        <dbReference type="SMART" id="SM00194"/>
    </source>
</evidence>
<feature type="compositionally biased region" description="Basic and acidic residues" evidence="1">
    <location>
        <begin position="834"/>
        <end position="847"/>
    </location>
</feature>
<evidence type="ECO:0000256" key="1">
    <source>
        <dbReference type="SAM" id="MobiDB-lite"/>
    </source>
</evidence>
<feature type="region of interest" description="Disordered" evidence="1">
    <location>
        <begin position="1594"/>
        <end position="1617"/>
    </location>
</feature>
<evidence type="ECO:0000256" key="2">
    <source>
        <dbReference type="SAM" id="Phobius"/>
    </source>
</evidence>
<evidence type="ECO:0000256" key="3">
    <source>
        <dbReference type="SAM" id="SignalP"/>
    </source>
</evidence>
<feature type="region of interest" description="Disordered" evidence="1">
    <location>
        <begin position="1006"/>
        <end position="1051"/>
    </location>
</feature>
<keyword evidence="3" id="KW-0732">Signal</keyword>
<dbReference type="Pfam" id="PF00102">
    <property type="entry name" value="Y_phosphatase"/>
    <property type="match status" value="2"/>
</dbReference>
<feature type="transmembrane region" description="Helical" evidence="2">
    <location>
        <begin position="1156"/>
        <end position="1180"/>
    </location>
</feature>
<keyword evidence="2" id="KW-1133">Transmembrane helix</keyword>
<keyword evidence="2" id="KW-0472">Membrane</keyword>
<dbReference type="Proteomes" id="UP001153292">
    <property type="component" value="Chromosome 14"/>
</dbReference>
<evidence type="ECO:0000259" key="5">
    <source>
        <dbReference type="SMART" id="SM00404"/>
    </source>
</evidence>
<keyword evidence="7" id="KW-1185">Reference proteome</keyword>
<evidence type="ECO:0000313" key="6">
    <source>
        <dbReference type="EMBL" id="CAH0399332.1"/>
    </source>
</evidence>
<feature type="compositionally biased region" description="Basic and acidic residues" evidence="1">
    <location>
        <begin position="785"/>
        <end position="796"/>
    </location>
</feature>
<sequence>MTMESPVRICFSAALVINLLLLSSTVVSNALPHDTNSTSLKSERNTRYGRANNTTWLANNDAKSPDTSLNELNPKDVSEEHTEKNAKYKDRGRVRYNSQVKSSTERTLRRVKSTTEKPDVIIVTPTPEVKKPAEIIDSMRKYKSTKIPVIVTSSTSTSTTTTPAPVKTISVKVESEEEEYEDEEEEDDKSLEKYTSSKLFDSNFFTIPSYDDEYSPYTKHDSREKKGKKEFGQEPFGEFSTYFPNESSYEPKEHDSYKSESFFDFDTELTTPKNDFFDKKFREISKSIETKLASITTKAPPSNATNVYKFVNENSGLESLGNNTPTNKSTVIIKNTKEIRLLDNEEAGSANKALSDVKGTSIYYEMSVLSTETYAINHLNDDDCDNDTLASDPTMRTSAEEELASIKATQATIIPAVTKPAYPDPTSEKISTQSSNYFPSSLIPSVFSSASSVPHSTQRIETSTDNSVKVYSSSFTRNRSYSKRLNLSDSKHSPNSVTSRPVTSTTYYNSRQQTRRFHHTTPKTKPIWMTPRRNATRVTRPSRPTTIYSEHFDISDKFTTARPSQANKTVLTTVSSDIDPVLQTDIGGVKKVVHSPSISDNSIPSLWKRGSTKYTTSTSTSSEQTALGDLEIPPTLTAWALASLRSPPSVSSSVVNTTVSTHKNLDENELQKVGEVVEKKESTAIPISLSTSLMNNDIVPKKVTEINQNRLPWRPVPPTLPTIEIVSQTTKRIETKYEKQPAESNISVQNSDKTFSTTDKVRTKADDLALNTIKYTRPTWVSATEVEKPSTEESHKTSQKAIPPVDATKSTGFESITKLPGGVTTPLDDTIQSSDEKNEIVTDKPPKESLTTDYQITTIRFSYVPTEPTTDSDYDKFNESTTEVSWHPVVPTRTVITTTDNNPITTYRPKFTTTDDIAEETTTIVPETPPPVEVSSQIIESTTEQIPETTEAFTQTTTEEATTEMLTTTMAVSTEPTTTIKLTTQTQEETTSIVTEIITEINTEREMPSSTEISYRTEISSSATESTESDYTSEEDSNSNEVITQQAKTTTEETTMYQEVTTPKMFTTEVHVETTTTEKAKETTTEKVIQTTTEHSAKIFESTTNNNADVETTTDSTTEDGSKSVSDLEDLTSYAGDMTTEAVPRGPLDSDSGSGAGVAIAVSTIGVIALVLLIGLLLVVRRRGRRGVYAQRCTPVSLDAYSLDSVSVGHRKGNHRLRASKRSYGNPAYDDEVTSHPMQYAALANFAMDIESMSAEFAEIPSVTVRPDEVPPGCEDKNRYSNVLPLPETRVPLKRIGNDPATEYINANYVTGPGNIRNYYIACQAPLPNTVIDFWRMIWEQNSRLIVMLTEYMENGVEKCYEYLPPSEVSDNKRTFGDFQIILKKREQRDKYAISSVQLINLATRTWREVTQLWYFWPAKGVPDDYDSVIDFLSEMRSYMKVSQTAKEYDEDGVEVIYGDQNRSSFGNLSKLRSEEGSGGAGGYSPARAEAALRRAPAHNGTLARMKAASELEGVRPCVVVCASGAGRSAALIAADVSTRALAAAAADLPRVVRELRAQRPHALANRHHYIFLYKVRSLRLPLEGDYTVIHSRAGRRRRRPAARRARAARPAAPRAG</sequence>
<dbReference type="PANTHER" id="PTHR19134:SF544">
    <property type="entry name" value="IP14232P"/>
    <property type="match status" value="1"/>
</dbReference>
<feature type="chain" id="PRO_5045509831" description="Tyrosine-protein phosphatase domain-containing protein" evidence="3">
    <location>
        <begin position="31"/>
        <end position="1617"/>
    </location>
</feature>
<feature type="compositionally biased region" description="Basic and acidic residues" evidence="1">
    <location>
        <begin position="73"/>
        <end position="92"/>
    </location>
</feature>
<dbReference type="CDD" id="cd00047">
    <property type="entry name" value="PTPc"/>
    <property type="match status" value="1"/>
</dbReference>
<protein>
    <recommendedName>
        <fullName evidence="8">Tyrosine-protein phosphatase domain-containing protein</fullName>
    </recommendedName>
</protein>
<feature type="compositionally biased region" description="Acidic residues" evidence="1">
    <location>
        <begin position="175"/>
        <end position="189"/>
    </location>
</feature>
<reference evidence="6" key="1">
    <citation type="submission" date="2021-12" db="EMBL/GenBank/DDBJ databases">
        <authorList>
            <person name="King R."/>
        </authorList>
    </citation>
    <scope>NUCLEOTIDE SEQUENCE</scope>
</reference>
<feature type="compositionally biased region" description="Polar residues" evidence="1">
    <location>
        <begin position="482"/>
        <end position="512"/>
    </location>
</feature>
<feature type="compositionally biased region" description="Acidic residues" evidence="1">
    <location>
        <begin position="1027"/>
        <end position="1038"/>
    </location>
</feature>